<gene>
    <name evidence="1" type="ORF">BJX66DRAFT_225102</name>
</gene>
<evidence type="ECO:0000313" key="2">
    <source>
        <dbReference type="Proteomes" id="UP001610563"/>
    </source>
</evidence>
<name>A0ABR4G3A7_9EURO</name>
<organism evidence="1 2">
    <name type="scientific">Aspergillus keveii</name>
    <dbReference type="NCBI Taxonomy" id="714993"/>
    <lineage>
        <taxon>Eukaryota</taxon>
        <taxon>Fungi</taxon>
        <taxon>Dikarya</taxon>
        <taxon>Ascomycota</taxon>
        <taxon>Pezizomycotina</taxon>
        <taxon>Eurotiomycetes</taxon>
        <taxon>Eurotiomycetidae</taxon>
        <taxon>Eurotiales</taxon>
        <taxon>Aspergillaceae</taxon>
        <taxon>Aspergillus</taxon>
        <taxon>Aspergillus subgen. Nidulantes</taxon>
    </lineage>
</organism>
<sequence length="446" mass="52099">MPQPESLPEDILNLIIQHIVDDTDDSTTPPLFYEIAKWSKKATESQKCSQRTRTLRSLMLTSRHFYAFVKPLFYRDIVVPEWHVVKQRHITWMFYQTLNPELVQHIHRAVINTSHFKGYDPSIPVFAGRYQLAIYESPDERGSNPIELSALLGTLLFWSPNLRKLTVVEFNAWYALPEGGVENPLWHPGTSPLTHLTLTHCGAKEAALTSLLAWPCALETLHYDADQGAWAMHYHEEPEEEEEGEWTCAAFVRALWAQKATLTELTLTRKTPECERMYRGPRIDLSEFSALRVLKIFEVFLTGVEPEEHAWRGVPPNIELLEVFYDDASYQGIRFFEGYPEDRVSDGDQEYAEYGEEDEDRDRRAEVEVEEWWDGLWLSALLVERVMRGFPSLKTVRVYTTEDEPRSWFNENRERKRRLWKLPRCIKDSARQADVKVEVWLSARGY</sequence>
<evidence type="ECO:0000313" key="1">
    <source>
        <dbReference type="EMBL" id="KAL2793510.1"/>
    </source>
</evidence>
<protein>
    <recommendedName>
        <fullName evidence="3">F-box domain-containing protein</fullName>
    </recommendedName>
</protein>
<comment type="caution">
    <text evidence="1">The sequence shown here is derived from an EMBL/GenBank/DDBJ whole genome shotgun (WGS) entry which is preliminary data.</text>
</comment>
<proteinExistence type="predicted"/>
<reference evidence="1 2" key="1">
    <citation type="submission" date="2024-07" db="EMBL/GenBank/DDBJ databases">
        <title>Section-level genome sequencing and comparative genomics of Aspergillus sections Usti and Cavernicolus.</title>
        <authorList>
            <consortium name="Lawrence Berkeley National Laboratory"/>
            <person name="Nybo J.L."/>
            <person name="Vesth T.C."/>
            <person name="Theobald S."/>
            <person name="Frisvad J.C."/>
            <person name="Larsen T.O."/>
            <person name="Kjaerboelling I."/>
            <person name="Rothschild-Mancinelli K."/>
            <person name="Lyhne E.K."/>
            <person name="Kogle M.E."/>
            <person name="Barry K."/>
            <person name="Clum A."/>
            <person name="Na H."/>
            <person name="Ledsgaard L."/>
            <person name="Lin J."/>
            <person name="Lipzen A."/>
            <person name="Kuo A."/>
            <person name="Riley R."/>
            <person name="Mondo S."/>
            <person name="Labutti K."/>
            <person name="Haridas S."/>
            <person name="Pangalinan J."/>
            <person name="Salamov A.A."/>
            <person name="Simmons B.A."/>
            <person name="Magnuson J.K."/>
            <person name="Chen J."/>
            <person name="Drula E."/>
            <person name="Henrissat B."/>
            <person name="Wiebenga A."/>
            <person name="Lubbers R.J."/>
            <person name="Gomes A.C."/>
            <person name="Makela M.R."/>
            <person name="Stajich J."/>
            <person name="Grigoriev I.V."/>
            <person name="Mortensen U.H."/>
            <person name="De Vries R.P."/>
            <person name="Baker S.E."/>
            <person name="Andersen M.R."/>
        </authorList>
    </citation>
    <scope>NUCLEOTIDE SEQUENCE [LARGE SCALE GENOMIC DNA]</scope>
    <source>
        <strain evidence="1 2">CBS 209.92</strain>
    </source>
</reference>
<accession>A0ABR4G3A7</accession>
<keyword evidence="2" id="KW-1185">Reference proteome</keyword>
<evidence type="ECO:0008006" key="3">
    <source>
        <dbReference type="Google" id="ProtNLM"/>
    </source>
</evidence>
<dbReference type="EMBL" id="JBFTWV010000057">
    <property type="protein sequence ID" value="KAL2793510.1"/>
    <property type="molecule type" value="Genomic_DNA"/>
</dbReference>
<dbReference type="Proteomes" id="UP001610563">
    <property type="component" value="Unassembled WGS sequence"/>
</dbReference>